<sequence>MGPKAKVSVEEAVNALKKYIKYFIPPEKPKWSADIWKTLAKELDFKWDHNAVRTHVNNNRRNILTVALQECGYFTEEVKVESNIDNGENENIDYSDGSNSEDEDNINDPDYCAHSAYFNDLDEIDEFDVEICRDLIIDNDGETITAASAKLELENLIASRNTEKFLSNVTAEIENLDLDSKKNIFPNTPADGKDSLSISTWMTKILKTSKNVIHQGEKLHGFFLPTLEKLLIEAAVL</sequence>
<protein>
    <submittedName>
        <fullName evidence="2">Uncharacterized protein</fullName>
    </submittedName>
</protein>
<proteinExistence type="predicted"/>
<dbReference type="Proteomes" id="UP000826195">
    <property type="component" value="Unassembled WGS sequence"/>
</dbReference>
<organism evidence="2 3">
    <name type="scientific">Cotesia glomerata</name>
    <name type="common">Lepidopteran parasitic wasp</name>
    <name type="synonym">Apanteles glomeratus</name>
    <dbReference type="NCBI Taxonomy" id="32391"/>
    <lineage>
        <taxon>Eukaryota</taxon>
        <taxon>Metazoa</taxon>
        <taxon>Ecdysozoa</taxon>
        <taxon>Arthropoda</taxon>
        <taxon>Hexapoda</taxon>
        <taxon>Insecta</taxon>
        <taxon>Pterygota</taxon>
        <taxon>Neoptera</taxon>
        <taxon>Endopterygota</taxon>
        <taxon>Hymenoptera</taxon>
        <taxon>Apocrita</taxon>
        <taxon>Ichneumonoidea</taxon>
        <taxon>Braconidae</taxon>
        <taxon>Microgastrinae</taxon>
        <taxon>Cotesia</taxon>
    </lineage>
</organism>
<dbReference type="AlphaFoldDB" id="A0AAV7IHA0"/>
<keyword evidence="3" id="KW-1185">Reference proteome</keyword>
<evidence type="ECO:0000313" key="2">
    <source>
        <dbReference type="EMBL" id="KAH0551326.1"/>
    </source>
</evidence>
<accession>A0AAV7IHA0</accession>
<comment type="caution">
    <text evidence="2">The sequence shown here is derived from an EMBL/GenBank/DDBJ whole genome shotgun (WGS) entry which is preliminary data.</text>
</comment>
<feature type="region of interest" description="Disordered" evidence="1">
    <location>
        <begin position="85"/>
        <end position="106"/>
    </location>
</feature>
<evidence type="ECO:0000313" key="3">
    <source>
        <dbReference type="Proteomes" id="UP000826195"/>
    </source>
</evidence>
<feature type="compositionally biased region" description="Acidic residues" evidence="1">
    <location>
        <begin position="87"/>
        <end position="106"/>
    </location>
</feature>
<reference evidence="2 3" key="1">
    <citation type="journal article" date="2021" name="J. Hered.">
        <title>A chromosome-level genome assembly of the parasitoid wasp, Cotesia glomerata (Hymenoptera: Braconidae).</title>
        <authorList>
            <person name="Pinto B.J."/>
            <person name="Weis J.J."/>
            <person name="Gamble T."/>
            <person name="Ode P.J."/>
            <person name="Paul R."/>
            <person name="Zaspel J.M."/>
        </authorList>
    </citation>
    <scope>NUCLEOTIDE SEQUENCE [LARGE SCALE GENOMIC DNA]</scope>
    <source>
        <strain evidence="2">CgM1</strain>
    </source>
</reference>
<dbReference type="EMBL" id="JAHXZJ010001493">
    <property type="protein sequence ID" value="KAH0551326.1"/>
    <property type="molecule type" value="Genomic_DNA"/>
</dbReference>
<gene>
    <name evidence="2" type="ORF">KQX54_001120</name>
</gene>
<name>A0AAV7IHA0_COTGL</name>
<evidence type="ECO:0000256" key="1">
    <source>
        <dbReference type="SAM" id="MobiDB-lite"/>
    </source>
</evidence>